<feature type="transmembrane region" description="Helical" evidence="8">
    <location>
        <begin position="45"/>
        <end position="62"/>
    </location>
</feature>
<accession>A0ABU3ZXD6</accession>
<reference evidence="11" key="1">
    <citation type="journal article" date="2022" name="J Environ Chem Eng">
        <title>Biodegradation of petroleum oil using a constructed nonpathogenic and heavy metal-tolerant bacterial consortium isolated from marine sponges.</title>
        <authorList>
            <person name="Dechsakulwatana C."/>
            <person name="Rungsihiranrut A."/>
            <person name="Muangchinda C."/>
            <person name="Ningthoujam R."/>
            <person name="Klankeo P."/>
            <person name="Pinyakong O."/>
        </authorList>
    </citation>
    <scope>NUCLEOTIDE SEQUENCE [LARGE SCALE GENOMIC DNA]</scope>
    <source>
        <strain evidence="11">MO2-4</strain>
    </source>
</reference>
<evidence type="ECO:0000256" key="6">
    <source>
        <dbReference type="ARBA" id="ARBA00022989"/>
    </source>
</evidence>
<keyword evidence="4" id="KW-1003">Cell membrane</keyword>
<keyword evidence="5 8" id="KW-0812">Transmembrane</keyword>
<evidence type="ECO:0000256" key="2">
    <source>
        <dbReference type="ARBA" id="ARBA00007362"/>
    </source>
</evidence>
<evidence type="ECO:0000256" key="3">
    <source>
        <dbReference type="ARBA" id="ARBA00022448"/>
    </source>
</evidence>
<feature type="transmembrane region" description="Helical" evidence="8">
    <location>
        <begin position="74"/>
        <end position="95"/>
    </location>
</feature>
<dbReference type="InterPro" id="IPR000620">
    <property type="entry name" value="EamA_dom"/>
</dbReference>
<feature type="transmembrane region" description="Helical" evidence="8">
    <location>
        <begin position="130"/>
        <end position="147"/>
    </location>
</feature>
<feature type="transmembrane region" description="Helical" evidence="8">
    <location>
        <begin position="12"/>
        <end position="33"/>
    </location>
</feature>
<protein>
    <submittedName>
        <fullName evidence="10">EamA family transporter RarD</fullName>
    </submittedName>
</protein>
<evidence type="ECO:0000259" key="9">
    <source>
        <dbReference type="Pfam" id="PF00892"/>
    </source>
</evidence>
<feature type="transmembrane region" description="Helical" evidence="8">
    <location>
        <begin position="245"/>
        <end position="263"/>
    </location>
</feature>
<evidence type="ECO:0000256" key="4">
    <source>
        <dbReference type="ARBA" id="ARBA00022475"/>
    </source>
</evidence>
<keyword evidence="3" id="KW-0813">Transport</keyword>
<dbReference type="NCBIfam" id="TIGR00688">
    <property type="entry name" value="rarD"/>
    <property type="match status" value="1"/>
</dbReference>
<evidence type="ECO:0000313" key="11">
    <source>
        <dbReference type="Proteomes" id="UP001185984"/>
    </source>
</evidence>
<feature type="transmembrane region" description="Helical" evidence="8">
    <location>
        <begin position="181"/>
        <end position="198"/>
    </location>
</feature>
<feature type="transmembrane region" description="Helical" evidence="8">
    <location>
        <begin position="213"/>
        <end position="233"/>
    </location>
</feature>
<dbReference type="SUPFAM" id="SSF103481">
    <property type="entry name" value="Multidrug resistance efflux transporter EmrE"/>
    <property type="match status" value="2"/>
</dbReference>
<sequence length="300" mass="31933">MTQAEAEARRGLLAAIGAYGLWGLLPLFFRLLHHVDPTEIVTQRVLWSLVLILGILAARGTLPAFRAALGNRRLVLPLAGSAVMIAINWLTYVWAVNDNHVLAASLGYFLNPLVNVLLGVLVLKERLRRAQLLAIAVAAAGVAILAASALTTLWISLTLAFSFAFYGLLRKLTPVAPMTGLGVETALLTPLAIAYLLWEAGHGGIGFGQDVPTTALLILAGGVTTVPLVLFAMAAQRLPMSTLGLMQYIAPTLQFLCGILLLGERLSTGQMLSFGLIWIGLILFASDGIAAARRRRPAAV</sequence>
<dbReference type="Gene3D" id="1.10.3730.20">
    <property type="match status" value="1"/>
</dbReference>
<feature type="domain" description="EamA" evidence="9">
    <location>
        <begin position="155"/>
        <end position="284"/>
    </location>
</feature>
<keyword evidence="11" id="KW-1185">Reference proteome</keyword>
<organism evidence="10 11">
    <name type="scientific">Sphingobium naphthae</name>
    <dbReference type="NCBI Taxonomy" id="1886786"/>
    <lineage>
        <taxon>Bacteria</taxon>
        <taxon>Pseudomonadati</taxon>
        <taxon>Pseudomonadota</taxon>
        <taxon>Alphaproteobacteria</taxon>
        <taxon>Sphingomonadales</taxon>
        <taxon>Sphingomonadaceae</taxon>
        <taxon>Sphingobium</taxon>
    </lineage>
</organism>
<keyword evidence="7 8" id="KW-0472">Membrane</keyword>
<evidence type="ECO:0000256" key="1">
    <source>
        <dbReference type="ARBA" id="ARBA00004651"/>
    </source>
</evidence>
<feature type="domain" description="EamA" evidence="9">
    <location>
        <begin position="10"/>
        <end position="145"/>
    </location>
</feature>
<dbReference type="InterPro" id="IPR004626">
    <property type="entry name" value="RarD"/>
</dbReference>
<dbReference type="Proteomes" id="UP001185984">
    <property type="component" value="Unassembled WGS sequence"/>
</dbReference>
<feature type="transmembrane region" description="Helical" evidence="8">
    <location>
        <begin position="101"/>
        <end position="123"/>
    </location>
</feature>
<evidence type="ECO:0000313" key="10">
    <source>
        <dbReference type="EMBL" id="MDV5824182.1"/>
    </source>
</evidence>
<proteinExistence type="inferred from homology"/>
<dbReference type="PANTHER" id="PTHR22911:SF137">
    <property type="entry name" value="SOLUTE CARRIER FAMILY 35 MEMBER G2-RELATED"/>
    <property type="match status" value="1"/>
</dbReference>
<evidence type="ECO:0000256" key="8">
    <source>
        <dbReference type="SAM" id="Phobius"/>
    </source>
</evidence>
<dbReference type="PANTHER" id="PTHR22911">
    <property type="entry name" value="ACYL-MALONYL CONDENSING ENZYME-RELATED"/>
    <property type="match status" value="1"/>
</dbReference>
<dbReference type="Pfam" id="PF00892">
    <property type="entry name" value="EamA"/>
    <property type="match status" value="2"/>
</dbReference>
<comment type="caution">
    <text evidence="10">The sequence shown here is derived from an EMBL/GenBank/DDBJ whole genome shotgun (WGS) entry which is preliminary data.</text>
</comment>
<feature type="transmembrane region" description="Helical" evidence="8">
    <location>
        <begin position="269"/>
        <end position="286"/>
    </location>
</feature>
<gene>
    <name evidence="10" type="primary">rarD</name>
    <name evidence="10" type="ORF">O0R41_11290</name>
</gene>
<dbReference type="InterPro" id="IPR037185">
    <property type="entry name" value="EmrE-like"/>
</dbReference>
<name>A0ABU3ZXD6_9SPHN</name>
<dbReference type="EMBL" id="JAPTHD010000004">
    <property type="protein sequence ID" value="MDV5824182.1"/>
    <property type="molecule type" value="Genomic_DNA"/>
</dbReference>
<evidence type="ECO:0000256" key="5">
    <source>
        <dbReference type="ARBA" id="ARBA00022692"/>
    </source>
</evidence>
<comment type="similarity">
    <text evidence="2">Belongs to the EamA transporter family.</text>
</comment>
<feature type="transmembrane region" description="Helical" evidence="8">
    <location>
        <begin position="153"/>
        <end position="169"/>
    </location>
</feature>
<keyword evidence="6 8" id="KW-1133">Transmembrane helix</keyword>
<comment type="subcellular location">
    <subcellularLocation>
        <location evidence="1">Cell membrane</location>
        <topology evidence="1">Multi-pass membrane protein</topology>
    </subcellularLocation>
</comment>
<dbReference type="RefSeq" id="WP_317517214.1">
    <property type="nucleotide sequence ID" value="NZ_JAPTHD010000004.1"/>
</dbReference>
<evidence type="ECO:0000256" key="7">
    <source>
        <dbReference type="ARBA" id="ARBA00023136"/>
    </source>
</evidence>